<feature type="compositionally biased region" description="Low complexity" evidence="1">
    <location>
        <begin position="649"/>
        <end position="678"/>
    </location>
</feature>
<proteinExistence type="predicted"/>
<feature type="region of interest" description="Disordered" evidence="1">
    <location>
        <begin position="536"/>
        <end position="726"/>
    </location>
</feature>
<dbReference type="Pfam" id="PF15644">
    <property type="entry name" value="Gln_amidase"/>
    <property type="match status" value="1"/>
</dbReference>
<dbReference type="InterPro" id="IPR028908">
    <property type="entry name" value="Tox-PL_dom"/>
</dbReference>
<dbReference type="AlphaFoldDB" id="A0A918E3D9"/>
<dbReference type="Proteomes" id="UP000660745">
    <property type="component" value="Unassembled WGS sequence"/>
</dbReference>
<comment type="caution">
    <text evidence="3">The sequence shown here is derived from an EMBL/GenBank/DDBJ whole genome shotgun (WGS) entry which is preliminary data.</text>
</comment>
<feature type="compositionally biased region" description="Polar residues" evidence="1">
    <location>
        <begin position="323"/>
        <end position="370"/>
    </location>
</feature>
<feature type="compositionally biased region" description="Polar residues" evidence="1">
    <location>
        <begin position="429"/>
        <end position="445"/>
    </location>
</feature>
<reference evidence="3" key="2">
    <citation type="submission" date="2020-09" db="EMBL/GenBank/DDBJ databases">
        <authorList>
            <person name="Sun Q."/>
            <person name="Zhou Y."/>
        </authorList>
    </citation>
    <scope>NUCLEOTIDE SEQUENCE</scope>
    <source>
        <strain evidence="3">CGMCC 4.7430</strain>
    </source>
</reference>
<feature type="region of interest" description="Disordered" evidence="1">
    <location>
        <begin position="741"/>
        <end position="791"/>
    </location>
</feature>
<feature type="compositionally biased region" description="Polar residues" evidence="1">
    <location>
        <begin position="96"/>
        <end position="115"/>
    </location>
</feature>
<feature type="compositionally biased region" description="Polar residues" evidence="1">
    <location>
        <begin position="606"/>
        <end position="634"/>
    </location>
</feature>
<accession>A0A918E3D9</accession>
<evidence type="ECO:0000313" key="4">
    <source>
        <dbReference type="Proteomes" id="UP000660745"/>
    </source>
</evidence>
<feature type="region of interest" description="Disordered" evidence="1">
    <location>
        <begin position="32"/>
        <end position="506"/>
    </location>
</feature>
<feature type="domain" description="Tox-PL" evidence="2">
    <location>
        <begin position="897"/>
        <end position="1007"/>
    </location>
</feature>
<feature type="compositionally biased region" description="Gly residues" evidence="1">
    <location>
        <begin position="170"/>
        <end position="185"/>
    </location>
</feature>
<protein>
    <recommendedName>
        <fullName evidence="2">Tox-PL domain-containing protein</fullName>
    </recommendedName>
</protein>
<evidence type="ECO:0000259" key="2">
    <source>
        <dbReference type="Pfam" id="PF15644"/>
    </source>
</evidence>
<feature type="compositionally biased region" description="Low complexity" evidence="1">
    <location>
        <begin position="710"/>
        <end position="721"/>
    </location>
</feature>
<keyword evidence="4" id="KW-1185">Reference proteome</keyword>
<reference evidence="3" key="1">
    <citation type="journal article" date="2014" name="Int. J. Syst. Evol. Microbiol.">
        <title>Complete genome sequence of Corynebacterium casei LMG S-19264T (=DSM 44701T), isolated from a smear-ripened cheese.</title>
        <authorList>
            <consortium name="US DOE Joint Genome Institute (JGI-PGF)"/>
            <person name="Walter F."/>
            <person name="Albersmeier A."/>
            <person name="Kalinowski J."/>
            <person name="Ruckert C."/>
        </authorList>
    </citation>
    <scope>NUCLEOTIDE SEQUENCE</scope>
    <source>
        <strain evidence="3">CGMCC 4.7430</strain>
    </source>
</reference>
<evidence type="ECO:0000256" key="1">
    <source>
        <dbReference type="SAM" id="MobiDB-lite"/>
    </source>
</evidence>
<feature type="compositionally biased region" description="Basic and acidic residues" evidence="1">
    <location>
        <begin position="416"/>
        <end position="428"/>
    </location>
</feature>
<feature type="compositionally biased region" description="Polar residues" evidence="1">
    <location>
        <begin position="544"/>
        <end position="598"/>
    </location>
</feature>
<name>A0A918E3D9_9ACTN</name>
<evidence type="ECO:0000313" key="3">
    <source>
        <dbReference type="EMBL" id="GGP04789.1"/>
    </source>
</evidence>
<sequence>MFRDRKSSVRWVLPEGQYNPVVADGVRWLDYEHAAAPDPPDSTPTDSTHTGPTDSIRTGLTPSIRPNPPTAQHGLGGPRPRDHPQTDPPSNRHRANAQSSNGDQPNGGQRANTEAFNGDQPYGQRANAQAFNGDQPYGQRANTEAFNGDQPYGQRANAQHSGRHAPQGQAPGGQAAGRQVPGGPGSADQGEQSPEQGPYKPEPAGHWRGGLAPSGQAPDSRPQDDRLPGGSFLDGRLPDGQLLPGHDRNGAGPDPSPLGQAGHGSTSYPTIPDTAGARGSGARDQATPDPVRPSGDPASSPATHQTAKPSAMPACLPPWPIPSASQESADAQQRDNAPQNGSSQQHTMPPSGSAQQYIRSQESASPQESGLAQDHGGPQKSGLPQRHTSHQDCGVPEQVVTANGSWPAEAVPPTHDSAREYPHTDSSHKTATSGDMFRESTTSGEMSGEARTPGHSPFGDMTAAPDAATGSTPGAPRQAGAPTQSVAPSFGDAPTTRSDVHRGAAVLGSVDNQRNLLGSNAAAHTRAFARGGYAQLASPAPAGNTLQGNSSGLAGNTSQGSSPVSAGNTSQGSSPVSAGNTSQGASSGPDGNSLQGNWSGPAGNAPQGNWSAQGANAPQCSWSAQIANLPQGVSSDRGGPAAQAGNTSQGGSSDQGGSSARASSPSSLGPSAPEGPSAQAGSLAQDGAPGWGGVPARGDASVRGFGAGRAGTSADGRSSAGAAGGSGGTMAGAAGGLGGTAEGAVGTSGRHAPALDDVPGTVMRPSAQGAGTADVSGGGRRDSGASPDSLSSLGVQADAGCRVVSGLGGGGAAVLGGRGRRSGTADYDWFDWPHRPPKLADSRPYSVPGGLVVPDPQVERDLAAAVTPGARFPDPRGTWVRLINGGGPTDDPFRASNAADCALAVLSTWHGEPAASAPRMPEYDKIGRPLLTGEAGSAARMERWVGQRFQHAGQGRHAYPMVARRLREAGHGASAVIVVRWPGGGTHAWNAVNSHGEVIWIDAQRGHMAVEPPYTTVTGVFCVILDRQGQPR</sequence>
<organism evidence="3 4">
    <name type="scientific">Nonomuraea glycinis</name>
    <dbReference type="NCBI Taxonomy" id="2047744"/>
    <lineage>
        <taxon>Bacteria</taxon>
        <taxon>Bacillati</taxon>
        <taxon>Actinomycetota</taxon>
        <taxon>Actinomycetes</taxon>
        <taxon>Streptosporangiales</taxon>
        <taxon>Streptosporangiaceae</taxon>
        <taxon>Nonomuraea</taxon>
    </lineage>
</organism>
<feature type="compositionally biased region" description="Low complexity" evidence="1">
    <location>
        <begin position="43"/>
        <end position="55"/>
    </location>
</feature>
<gene>
    <name evidence="3" type="ORF">GCM10012278_21600</name>
</gene>
<dbReference type="EMBL" id="BMNK01000003">
    <property type="protein sequence ID" value="GGP04789.1"/>
    <property type="molecule type" value="Genomic_DNA"/>
</dbReference>